<evidence type="ECO:0000256" key="1">
    <source>
        <dbReference type="SAM" id="MobiDB-lite"/>
    </source>
</evidence>
<organism evidence="3 4">
    <name type="scientific">Drosophila hydei</name>
    <name type="common">Fruit fly</name>
    <dbReference type="NCBI Taxonomy" id="7224"/>
    <lineage>
        <taxon>Eukaryota</taxon>
        <taxon>Metazoa</taxon>
        <taxon>Ecdysozoa</taxon>
        <taxon>Arthropoda</taxon>
        <taxon>Hexapoda</taxon>
        <taxon>Insecta</taxon>
        <taxon>Pterygota</taxon>
        <taxon>Neoptera</taxon>
        <taxon>Endopterygota</taxon>
        <taxon>Diptera</taxon>
        <taxon>Brachycera</taxon>
        <taxon>Muscomorpha</taxon>
        <taxon>Ephydroidea</taxon>
        <taxon>Drosophilidae</taxon>
        <taxon>Drosophila</taxon>
    </lineage>
</organism>
<protein>
    <submittedName>
        <fullName evidence="4">Uncharacterized protein LOC111604744</fullName>
    </submittedName>
</protein>
<reference evidence="4" key="1">
    <citation type="submission" date="2025-08" db="UniProtKB">
        <authorList>
            <consortium name="RefSeq"/>
        </authorList>
    </citation>
    <scope>IDENTIFICATION</scope>
    <source>
        <strain evidence="4">15085-1641.00</strain>
        <tissue evidence="4">Whole body</tissue>
    </source>
</reference>
<dbReference type="AlphaFoldDB" id="A0A6J1MBK4"/>
<keyword evidence="2" id="KW-0472">Membrane</keyword>
<evidence type="ECO:0000313" key="3">
    <source>
        <dbReference type="Proteomes" id="UP000504633"/>
    </source>
</evidence>
<evidence type="ECO:0000313" key="4">
    <source>
        <dbReference type="RefSeq" id="XP_023178688.2"/>
    </source>
</evidence>
<feature type="region of interest" description="Disordered" evidence="1">
    <location>
        <begin position="1"/>
        <end position="39"/>
    </location>
</feature>
<feature type="compositionally biased region" description="Basic and acidic residues" evidence="1">
    <location>
        <begin position="18"/>
        <end position="31"/>
    </location>
</feature>
<dbReference type="RefSeq" id="XP_023178688.2">
    <property type="nucleotide sequence ID" value="XM_023322920.2"/>
</dbReference>
<feature type="transmembrane region" description="Helical" evidence="2">
    <location>
        <begin position="247"/>
        <end position="264"/>
    </location>
</feature>
<dbReference type="OMA" id="PCIVEYA"/>
<keyword evidence="2" id="KW-0812">Transmembrane</keyword>
<keyword evidence="2" id="KW-1133">Transmembrane helix</keyword>
<proteinExistence type="predicted"/>
<name>A0A6J1MBK4_DROHY</name>
<dbReference type="GeneID" id="111604744"/>
<sequence length="265" mass="30602">MPQRPKFKVPNYGMGRKSSKDDESAVNDEKQSTSTKAMATGTQKVNSKNVMICKATVPKSIWQGRVKRGGQQRLPTIPEVKEVPKEYIDRCNQTDKRKLTLTDEDLKLLLPINRYIDYKLHQYNFPELLSELANNILSIEHINLQPQFAITLPEPRFAWRIEVNLSSNPSAIYLILSGFLWKTPLDDKLSTPLMLNAYDQSNRTMAENFYARLRQPTRKEPVQRSTCFLSKIPTFCKSTPNRLMKIVLTYFVVFCVIGFLFTLFL</sequence>
<accession>A0A6J1MBK4</accession>
<evidence type="ECO:0000256" key="2">
    <source>
        <dbReference type="SAM" id="Phobius"/>
    </source>
</evidence>
<dbReference type="Proteomes" id="UP000504633">
    <property type="component" value="Unplaced"/>
</dbReference>
<gene>
    <name evidence="4" type="primary">LOC111604744</name>
</gene>
<dbReference type="OrthoDB" id="7871668at2759"/>
<keyword evidence="3" id="KW-1185">Reference proteome</keyword>
<dbReference type="KEGG" id="dhe:111604744"/>